<dbReference type="AlphaFoldDB" id="A0A9D4C8S5"/>
<reference evidence="1" key="2">
    <citation type="submission" date="2020-11" db="EMBL/GenBank/DDBJ databases">
        <authorList>
            <person name="McCartney M.A."/>
            <person name="Auch B."/>
            <person name="Kono T."/>
            <person name="Mallez S."/>
            <person name="Becker A."/>
            <person name="Gohl D.M."/>
            <person name="Silverstein K.A.T."/>
            <person name="Koren S."/>
            <person name="Bechman K.B."/>
            <person name="Herman A."/>
            <person name="Abrahante J.E."/>
            <person name="Garbe J."/>
        </authorList>
    </citation>
    <scope>NUCLEOTIDE SEQUENCE</scope>
    <source>
        <strain evidence="1">Duluth1</strain>
        <tissue evidence="1">Whole animal</tissue>
    </source>
</reference>
<protein>
    <submittedName>
        <fullName evidence="1">Uncharacterized protein</fullName>
    </submittedName>
</protein>
<comment type="caution">
    <text evidence="1">The sequence shown here is derived from an EMBL/GenBank/DDBJ whole genome shotgun (WGS) entry which is preliminary data.</text>
</comment>
<evidence type="ECO:0000313" key="1">
    <source>
        <dbReference type="EMBL" id="KAH3719054.1"/>
    </source>
</evidence>
<name>A0A9D4C8S5_DREPO</name>
<organism evidence="1 2">
    <name type="scientific">Dreissena polymorpha</name>
    <name type="common">Zebra mussel</name>
    <name type="synonym">Mytilus polymorpha</name>
    <dbReference type="NCBI Taxonomy" id="45954"/>
    <lineage>
        <taxon>Eukaryota</taxon>
        <taxon>Metazoa</taxon>
        <taxon>Spiralia</taxon>
        <taxon>Lophotrochozoa</taxon>
        <taxon>Mollusca</taxon>
        <taxon>Bivalvia</taxon>
        <taxon>Autobranchia</taxon>
        <taxon>Heteroconchia</taxon>
        <taxon>Euheterodonta</taxon>
        <taxon>Imparidentia</taxon>
        <taxon>Neoheterodontei</taxon>
        <taxon>Myida</taxon>
        <taxon>Dreissenoidea</taxon>
        <taxon>Dreissenidae</taxon>
        <taxon>Dreissena</taxon>
    </lineage>
</organism>
<reference evidence="1" key="1">
    <citation type="journal article" date="2019" name="bioRxiv">
        <title>The Genome of the Zebra Mussel, Dreissena polymorpha: A Resource for Invasive Species Research.</title>
        <authorList>
            <person name="McCartney M.A."/>
            <person name="Auch B."/>
            <person name="Kono T."/>
            <person name="Mallez S."/>
            <person name="Zhang Y."/>
            <person name="Obille A."/>
            <person name="Becker A."/>
            <person name="Abrahante J.E."/>
            <person name="Garbe J."/>
            <person name="Badalamenti J.P."/>
            <person name="Herman A."/>
            <person name="Mangelson H."/>
            <person name="Liachko I."/>
            <person name="Sullivan S."/>
            <person name="Sone E.D."/>
            <person name="Koren S."/>
            <person name="Silverstein K.A.T."/>
            <person name="Beckman K.B."/>
            <person name="Gohl D.M."/>
        </authorList>
    </citation>
    <scope>NUCLEOTIDE SEQUENCE</scope>
    <source>
        <strain evidence="1">Duluth1</strain>
        <tissue evidence="1">Whole animal</tissue>
    </source>
</reference>
<sequence>MSLCRRRLSACGTVWLADHFLPVLVSTNALWTMTSIESSYVITSLALVTLYSSTNELNGSCSRFDRP</sequence>
<dbReference type="EMBL" id="JAIWYP010000013">
    <property type="protein sequence ID" value="KAH3719054.1"/>
    <property type="molecule type" value="Genomic_DNA"/>
</dbReference>
<keyword evidence="2" id="KW-1185">Reference proteome</keyword>
<proteinExistence type="predicted"/>
<evidence type="ECO:0000313" key="2">
    <source>
        <dbReference type="Proteomes" id="UP000828390"/>
    </source>
</evidence>
<dbReference type="Proteomes" id="UP000828390">
    <property type="component" value="Unassembled WGS sequence"/>
</dbReference>
<accession>A0A9D4C8S5</accession>
<gene>
    <name evidence="1" type="ORF">DPMN_061882</name>
</gene>